<dbReference type="PANTHER" id="PTHR30081">
    <property type="entry name" value="PROTEIN-EXPORT MEMBRANE PROTEIN SEC"/>
    <property type="match status" value="1"/>
</dbReference>
<dbReference type="Pfam" id="PF22599">
    <property type="entry name" value="SecDF_P1_head"/>
    <property type="match status" value="1"/>
</dbReference>
<dbReference type="EMBL" id="CAUI01000023">
    <property type="protein sequence ID" value="CCU80412.1"/>
    <property type="molecule type" value="Genomic_DNA"/>
</dbReference>
<feature type="domain" description="SecDF P1 head subdomain" evidence="12">
    <location>
        <begin position="119"/>
        <end position="213"/>
    </location>
</feature>
<reference evidence="14" key="1">
    <citation type="journal article" date="2013" name="Genome Announc.">
        <title>Genome Sequence of Halanaerobium saccharolyticum subsp. saccharolyticum Strain DSM 6643T, a Halophilic Hydrogen-Producing Bacterium.</title>
        <authorList>
            <person name="Kivisto A."/>
            <person name="Larjo A."/>
            <person name="Ciranna A."/>
            <person name="Santala V."/>
            <person name="Roos C."/>
            <person name="Karp M."/>
        </authorList>
    </citation>
    <scope>NUCLEOTIDE SEQUENCE [LARGE SCALE GENOMIC DNA]</scope>
    <source>
        <strain evidence="14">DSM 6643</strain>
    </source>
</reference>
<dbReference type="NCBIfam" id="TIGR00916">
    <property type="entry name" value="2A0604s01"/>
    <property type="match status" value="1"/>
</dbReference>
<dbReference type="STRING" id="1293054.HSACCH_02020"/>
<dbReference type="GO" id="GO:0043952">
    <property type="term" value="P:protein transport by the Sec complex"/>
    <property type="evidence" value="ECO:0007669"/>
    <property type="project" value="UniProtKB-UniRule"/>
</dbReference>
<keyword evidence="5 9" id="KW-0653">Protein transport</keyword>
<evidence type="ECO:0000259" key="12">
    <source>
        <dbReference type="Pfam" id="PF22599"/>
    </source>
</evidence>
<evidence type="ECO:0000256" key="3">
    <source>
        <dbReference type="ARBA" id="ARBA00022475"/>
    </source>
</evidence>
<evidence type="ECO:0000256" key="8">
    <source>
        <dbReference type="ARBA" id="ARBA00023136"/>
    </source>
</evidence>
<dbReference type="AlphaFoldDB" id="M5EG95"/>
<evidence type="ECO:0000313" key="14">
    <source>
        <dbReference type="Proteomes" id="UP000012063"/>
    </source>
</evidence>
<gene>
    <name evidence="9" type="primary">secD</name>
    <name evidence="13" type="ORF">HSACCH_02020</name>
</gene>
<dbReference type="eggNOG" id="COG0342">
    <property type="taxonomic scope" value="Bacteria"/>
</dbReference>
<dbReference type="InterPro" id="IPR055344">
    <property type="entry name" value="SecD_SecF_C_bact"/>
</dbReference>
<dbReference type="SUPFAM" id="SSF82866">
    <property type="entry name" value="Multidrug efflux transporter AcrB transmembrane domain"/>
    <property type="match status" value="1"/>
</dbReference>
<dbReference type="InterPro" id="IPR001036">
    <property type="entry name" value="Acrflvin-R"/>
</dbReference>
<dbReference type="InterPro" id="IPR022813">
    <property type="entry name" value="SecD/SecF_arch_bac"/>
</dbReference>
<feature type="transmembrane region" description="Helical" evidence="9">
    <location>
        <begin position="9"/>
        <end position="26"/>
    </location>
</feature>
<dbReference type="GO" id="GO:0005886">
    <property type="term" value="C:plasma membrane"/>
    <property type="evidence" value="ECO:0007669"/>
    <property type="project" value="UniProtKB-SubCell"/>
</dbReference>
<dbReference type="InParanoid" id="M5EG95"/>
<feature type="transmembrane region" description="Helical" evidence="9">
    <location>
        <begin position="259"/>
        <end position="281"/>
    </location>
</feature>
<organism evidence="13 14">
    <name type="scientific">Halanaerobium saccharolyticum subsp. saccharolyticum DSM 6643</name>
    <dbReference type="NCBI Taxonomy" id="1293054"/>
    <lineage>
        <taxon>Bacteria</taxon>
        <taxon>Bacillati</taxon>
        <taxon>Bacillota</taxon>
        <taxon>Clostridia</taxon>
        <taxon>Halanaerobiales</taxon>
        <taxon>Halanaerobiaceae</taxon>
        <taxon>Halanaerobium</taxon>
    </lineage>
</organism>
<evidence type="ECO:0000256" key="6">
    <source>
        <dbReference type="ARBA" id="ARBA00022989"/>
    </source>
</evidence>
<feature type="transmembrane region" description="Helical" evidence="9">
    <location>
        <begin position="358"/>
        <end position="382"/>
    </location>
</feature>
<dbReference type="PRINTS" id="PR00702">
    <property type="entry name" value="ACRIFLAVINRP"/>
</dbReference>
<evidence type="ECO:0000256" key="7">
    <source>
        <dbReference type="ARBA" id="ARBA00023010"/>
    </source>
</evidence>
<keyword evidence="7 9" id="KW-0811">Translocation</keyword>
<evidence type="ECO:0000256" key="2">
    <source>
        <dbReference type="ARBA" id="ARBA00022448"/>
    </source>
</evidence>
<dbReference type="FunFam" id="1.20.1640.10:FF:000004">
    <property type="entry name" value="Protein translocase subunit SecD"/>
    <property type="match status" value="1"/>
</dbReference>
<sequence length="402" mass="43887">MRYKQKRRIKLIIILAIMAFAAFLYFQHGINLGLDLQGGAHIVLQAQPTEEREINDTVMSGIQSVIERRVNQLGLSEPLIQREGSDRIIVELPAVDSPNEAINTIGRTAMLTFRNSAGEVLMTGEAVKDARADHDQYGRPVIAFTLNDEGSEKFANITRQYIGEKIGIYLDDERLTNPTVQAVIEERGQITGYDSIQAAEEDAILIREGALPVPVEVIETRTVGPTLGSISIQKSIRAGLIGLLLVAIYMVFYYRFPGVLAAVILAIYGLILMGTMAGLQATLTLPGIAGLILSIGMAVDANIIIFERIKDELKSGKTLRAAIDSGFRRAYTTIIDANVTTIMTALILAYFTSGTVRGFAVTLGIGIIVSMFTAFFVTRNVIDIFAGSKLLRENKSFGVRKG</sequence>
<dbReference type="InterPro" id="IPR005791">
    <property type="entry name" value="SecD"/>
</dbReference>
<name>M5EG95_9FIRM</name>
<dbReference type="GO" id="GO:0015450">
    <property type="term" value="F:protein-transporting ATPase activity"/>
    <property type="evidence" value="ECO:0007669"/>
    <property type="project" value="InterPro"/>
</dbReference>
<comment type="subcellular location">
    <subcellularLocation>
        <location evidence="1 9">Cell membrane</location>
        <topology evidence="1 9">Multi-pass membrane protein</topology>
    </subcellularLocation>
</comment>
<evidence type="ECO:0000256" key="5">
    <source>
        <dbReference type="ARBA" id="ARBA00022927"/>
    </source>
</evidence>
<dbReference type="OrthoDB" id="9805019at2"/>
<dbReference type="Pfam" id="PF21760">
    <property type="entry name" value="SecD_1st"/>
    <property type="match status" value="1"/>
</dbReference>
<dbReference type="Pfam" id="PF07549">
    <property type="entry name" value="Sec_GG"/>
    <property type="match status" value="1"/>
</dbReference>
<dbReference type="GO" id="GO:0065002">
    <property type="term" value="P:intracellular protein transmembrane transport"/>
    <property type="evidence" value="ECO:0007669"/>
    <property type="project" value="UniProtKB-UniRule"/>
</dbReference>
<accession>M5EG95</accession>
<dbReference type="FunCoup" id="M5EG95">
    <property type="interactions" value="122"/>
</dbReference>
<dbReference type="NCBIfam" id="TIGR01129">
    <property type="entry name" value="secD"/>
    <property type="match status" value="1"/>
</dbReference>
<keyword evidence="14" id="KW-1185">Reference proteome</keyword>
<feature type="transmembrane region" description="Helical" evidence="9">
    <location>
        <begin position="287"/>
        <end position="309"/>
    </location>
</feature>
<dbReference type="HAMAP" id="MF_01463_B">
    <property type="entry name" value="SecD_B"/>
    <property type="match status" value="1"/>
</dbReference>
<dbReference type="InterPro" id="IPR048631">
    <property type="entry name" value="SecD_1st"/>
</dbReference>
<dbReference type="InterPro" id="IPR022646">
    <property type="entry name" value="SecD/SecF_CS"/>
</dbReference>
<evidence type="ECO:0000256" key="9">
    <source>
        <dbReference type="HAMAP-Rule" id="MF_01463"/>
    </source>
</evidence>
<evidence type="ECO:0000256" key="1">
    <source>
        <dbReference type="ARBA" id="ARBA00004651"/>
    </source>
</evidence>
<keyword evidence="8 9" id="KW-0472">Membrane</keyword>
<dbReference type="Proteomes" id="UP000012063">
    <property type="component" value="Unassembled WGS sequence"/>
</dbReference>
<evidence type="ECO:0000256" key="4">
    <source>
        <dbReference type="ARBA" id="ARBA00022692"/>
    </source>
</evidence>
<feature type="domain" description="Protein translocase subunit SecDF P1" evidence="11">
    <location>
        <begin position="63"/>
        <end position="116"/>
    </location>
</feature>
<comment type="function">
    <text evidence="9">Part of the Sec protein translocase complex. Interacts with the SecYEG preprotein conducting channel. SecDF uses the proton motive force (PMF) to complete protein translocation after the ATP-dependent function of SecA.</text>
</comment>
<evidence type="ECO:0000259" key="11">
    <source>
        <dbReference type="Pfam" id="PF21760"/>
    </source>
</evidence>
<keyword evidence="2 9" id="KW-0813">Transport</keyword>
<dbReference type="RefSeq" id="WP_005489680.1">
    <property type="nucleotide sequence ID" value="NZ_CAUI01000023.1"/>
</dbReference>
<comment type="subunit">
    <text evidence="9">Forms a complex with SecF. Part of the essential Sec protein translocation apparatus which comprises SecA, SecYEG and auxiliary proteins SecDF. Other proteins may also be involved.</text>
</comment>
<dbReference type="GO" id="GO:0006605">
    <property type="term" value="P:protein targeting"/>
    <property type="evidence" value="ECO:0007669"/>
    <property type="project" value="UniProtKB-UniRule"/>
</dbReference>
<keyword evidence="3 9" id="KW-1003">Cell membrane</keyword>
<protein>
    <recommendedName>
        <fullName evidence="9">Protein translocase subunit SecD</fullName>
    </recommendedName>
</protein>
<feature type="transmembrane region" description="Helical" evidence="9">
    <location>
        <begin position="330"/>
        <end position="352"/>
    </location>
</feature>
<comment type="similarity">
    <text evidence="9">Belongs to the SecD/SecF family. SecD subfamily.</text>
</comment>
<keyword evidence="4 9" id="KW-0812">Transmembrane</keyword>
<dbReference type="InterPro" id="IPR048634">
    <property type="entry name" value="SecD_SecF_C"/>
</dbReference>
<evidence type="ECO:0000313" key="13">
    <source>
        <dbReference type="EMBL" id="CCU80412.1"/>
    </source>
</evidence>
<dbReference type="Pfam" id="PF02355">
    <property type="entry name" value="SecD_SecF_C"/>
    <property type="match status" value="1"/>
</dbReference>
<feature type="domain" description="Protein export membrane protein SecD/SecF C-terminal" evidence="10">
    <location>
        <begin position="215"/>
        <end position="382"/>
    </location>
</feature>
<dbReference type="Gene3D" id="1.20.1640.10">
    <property type="entry name" value="Multidrug efflux transporter AcrB transmembrane domain"/>
    <property type="match status" value="1"/>
</dbReference>
<comment type="caution">
    <text evidence="13">The sequence shown here is derived from an EMBL/GenBank/DDBJ whole genome shotgun (WGS) entry which is preliminary data.</text>
</comment>
<feature type="transmembrane region" description="Helical" evidence="9">
    <location>
        <begin position="235"/>
        <end position="252"/>
    </location>
</feature>
<evidence type="ECO:0000259" key="10">
    <source>
        <dbReference type="Pfam" id="PF02355"/>
    </source>
</evidence>
<dbReference type="InterPro" id="IPR054384">
    <property type="entry name" value="SecDF_P1_head"/>
</dbReference>
<dbReference type="Gene3D" id="3.30.70.3220">
    <property type="match status" value="1"/>
</dbReference>
<dbReference type="PANTHER" id="PTHR30081:SF1">
    <property type="entry name" value="PROTEIN TRANSLOCASE SUBUNIT SECD"/>
    <property type="match status" value="1"/>
</dbReference>
<keyword evidence="6 9" id="KW-1133">Transmembrane helix</keyword>
<proteinExistence type="inferred from homology"/>